<name>A0A3L6RR52_PANMI</name>
<comment type="caution">
    <text evidence="1">The sequence shown here is derived from an EMBL/GenBank/DDBJ whole genome shotgun (WGS) entry which is preliminary data.</text>
</comment>
<reference evidence="2" key="1">
    <citation type="journal article" date="2019" name="Nat. Commun.">
        <title>The genome of broomcorn millet.</title>
        <authorList>
            <person name="Zou C."/>
            <person name="Miki D."/>
            <person name="Li D."/>
            <person name="Tang Q."/>
            <person name="Xiao L."/>
            <person name="Rajput S."/>
            <person name="Deng P."/>
            <person name="Jia W."/>
            <person name="Huang R."/>
            <person name="Zhang M."/>
            <person name="Sun Y."/>
            <person name="Hu J."/>
            <person name="Fu X."/>
            <person name="Schnable P.S."/>
            <person name="Li F."/>
            <person name="Zhang H."/>
            <person name="Feng B."/>
            <person name="Zhu X."/>
            <person name="Liu R."/>
            <person name="Schnable J.C."/>
            <person name="Zhu J.-K."/>
            <person name="Zhang H."/>
        </authorList>
    </citation>
    <scope>NUCLEOTIDE SEQUENCE [LARGE SCALE GENOMIC DNA]</scope>
</reference>
<dbReference type="AlphaFoldDB" id="A0A3L6RR52"/>
<keyword evidence="2" id="KW-1185">Reference proteome</keyword>
<dbReference type="Proteomes" id="UP000275267">
    <property type="component" value="Unassembled WGS sequence"/>
</dbReference>
<evidence type="ECO:0000313" key="2">
    <source>
        <dbReference type="Proteomes" id="UP000275267"/>
    </source>
</evidence>
<proteinExistence type="predicted"/>
<evidence type="ECO:0000313" key="1">
    <source>
        <dbReference type="EMBL" id="RLN08281.1"/>
    </source>
</evidence>
<dbReference type="EMBL" id="PQIB02000007">
    <property type="protein sequence ID" value="RLN08281.1"/>
    <property type="molecule type" value="Genomic_DNA"/>
</dbReference>
<accession>A0A3L6RR52</accession>
<protein>
    <submittedName>
        <fullName evidence="1">Uncharacterized protein</fullName>
    </submittedName>
</protein>
<sequence length="141" mass="15633">MGSVMSSAANDVSTLVGNVVSTPFKILFGASCETNLVTVIQKEKQERIMIFMKNAECRVTDCIPLDRLQAANVFPQHGGGIHAGCSKAAKHAQGPHIWDHCRHLRATSGSIWMFACSKVRKRDVKQVNALQRQLSRHLFFL</sequence>
<organism evidence="1 2">
    <name type="scientific">Panicum miliaceum</name>
    <name type="common">Proso millet</name>
    <name type="synonym">Broomcorn millet</name>
    <dbReference type="NCBI Taxonomy" id="4540"/>
    <lineage>
        <taxon>Eukaryota</taxon>
        <taxon>Viridiplantae</taxon>
        <taxon>Streptophyta</taxon>
        <taxon>Embryophyta</taxon>
        <taxon>Tracheophyta</taxon>
        <taxon>Spermatophyta</taxon>
        <taxon>Magnoliopsida</taxon>
        <taxon>Liliopsida</taxon>
        <taxon>Poales</taxon>
        <taxon>Poaceae</taxon>
        <taxon>PACMAD clade</taxon>
        <taxon>Panicoideae</taxon>
        <taxon>Panicodae</taxon>
        <taxon>Paniceae</taxon>
        <taxon>Panicinae</taxon>
        <taxon>Panicum</taxon>
        <taxon>Panicum sect. Panicum</taxon>
    </lineage>
</organism>
<gene>
    <name evidence="1" type="ORF">C2845_PM11G17470</name>
</gene>
<dbReference type="OrthoDB" id="1916120at2759"/>